<gene>
    <name evidence="6" type="primary">mazG</name>
    <name evidence="6" type="ORF">OD355_12800</name>
</gene>
<dbReference type="Pfam" id="PF03819">
    <property type="entry name" value="MazG"/>
    <property type="match status" value="2"/>
</dbReference>
<dbReference type="EMBL" id="JAOTPL010000026">
    <property type="protein sequence ID" value="MCU7695397.1"/>
    <property type="molecule type" value="Genomic_DNA"/>
</dbReference>
<dbReference type="Proteomes" id="UP001209317">
    <property type="component" value="Unassembled WGS sequence"/>
</dbReference>
<evidence type="ECO:0000256" key="3">
    <source>
        <dbReference type="ARBA" id="ARBA00066372"/>
    </source>
</evidence>
<dbReference type="SUPFAM" id="SSF101386">
    <property type="entry name" value="all-alpha NTP pyrophosphatases"/>
    <property type="match status" value="2"/>
</dbReference>
<evidence type="ECO:0000259" key="5">
    <source>
        <dbReference type="Pfam" id="PF03819"/>
    </source>
</evidence>
<dbReference type="PANTHER" id="PTHR30522">
    <property type="entry name" value="NUCLEOSIDE TRIPHOSPHATE PYROPHOSPHOHYDROLASE"/>
    <property type="match status" value="1"/>
</dbReference>
<dbReference type="CDD" id="cd11528">
    <property type="entry name" value="NTP-PPase_MazG_Nterm"/>
    <property type="match status" value="1"/>
</dbReference>
<dbReference type="RefSeq" id="WP_263038885.1">
    <property type="nucleotide sequence ID" value="NZ_JAOTPL010000026.1"/>
</dbReference>
<comment type="catalytic activity">
    <reaction evidence="1">
        <text>ATP + H2O = AMP + diphosphate + H(+)</text>
        <dbReference type="Rhea" id="RHEA:14245"/>
        <dbReference type="ChEBI" id="CHEBI:15377"/>
        <dbReference type="ChEBI" id="CHEBI:15378"/>
        <dbReference type="ChEBI" id="CHEBI:30616"/>
        <dbReference type="ChEBI" id="CHEBI:33019"/>
        <dbReference type="ChEBI" id="CHEBI:456215"/>
        <dbReference type="EC" id="3.6.1.8"/>
    </reaction>
</comment>
<dbReference type="AlphaFoldDB" id="A0AAE3LKX0"/>
<sequence>MSATNHTIGEKFNRLVRIMDELREQCPWDQQQTIHTLRSMTIEEMYELGDGILNENWSEIKEELGDILLHILFYARIAKEEDKFTIGDVIDGIAEKMIVRHPHIYADTEVNDQEDVKRNWQKIKLAEGKRSVLAGVPVSLPAMIKAARMQEKARQVGFEWENKLQVWEKVEEEVKELKQAENEAVQHKIEEEFGDLLFSLVNYARFLNVDAESALEMTNKKFQHRFSVMESLAKDKGLQLADMTLNEMDDLWNKAKNIQPGKI</sequence>
<evidence type="ECO:0000313" key="7">
    <source>
        <dbReference type="Proteomes" id="UP001209317"/>
    </source>
</evidence>
<evidence type="ECO:0000256" key="2">
    <source>
        <dbReference type="ARBA" id="ARBA00061115"/>
    </source>
</evidence>
<dbReference type="EC" id="3.6.1.8" evidence="3"/>
<dbReference type="FunFam" id="1.10.287.1080:FF:000003">
    <property type="entry name" value="Nucleoside triphosphate pyrophosphohydrolase"/>
    <property type="match status" value="1"/>
</dbReference>
<comment type="similarity">
    <text evidence="2">Belongs to the nucleoside triphosphate pyrophosphohydrolase family.</text>
</comment>
<dbReference type="GO" id="GO:0006203">
    <property type="term" value="P:dGTP catabolic process"/>
    <property type="evidence" value="ECO:0007669"/>
    <property type="project" value="TreeGrafter"/>
</dbReference>
<dbReference type="GO" id="GO:0046052">
    <property type="term" value="P:UTP catabolic process"/>
    <property type="evidence" value="ECO:0007669"/>
    <property type="project" value="TreeGrafter"/>
</dbReference>
<dbReference type="NCBIfam" id="NF007113">
    <property type="entry name" value="PRK09562.1"/>
    <property type="match status" value="1"/>
</dbReference>
<dbReference type="Gene3D" id="1.10.287.1080">
    <property type="entry name" value="MazG-like"/>
    <property type="match status" value="2"/>
</dbReference>
<evidence type="ECO:0000256" key="1">
    <source>
        <dbReference type="ARBA" id="ARBA00052141"/>
    </source>
</evidence>
<dbReference type="CDD" id="cd11529">
    <property type="entry name" value="NTP-PPase_MazG_Cterm"/>
    <property type="match status" value="1"/>
</dbReference>
<feature type="domain" description="NTP pyrophosphohydrolase MazG-like" evidence="5">
    <location>
        <begin position="168"/>
        <end position="225"/>
    </location>
</feature>
<name>A0AAE3LKX0_9BACT</name>
<organism evidence="6 7">
    <name type="scientific">Haoranjiania flava</name>
    <dbReference type="NCBI Taxonomy" id="1856322"/>
    <lineage>
        <taxon>Bacteria</taxon>
        <taxon>Pseudomonadati</taxon>
        <taxon>Bacteroidota</taxon>
        <taxon>Chitinophagia</taxon>
        <taxon>Chitinophagales</taxon>
        <taxon>Chitinophagaceae</taxon>
        <taxon>Haoranjiania</taxon>
    </lineage>
</organism>
<dbReference type="NCBIfam" id="TIGR00444">
    <property type="entry name" value="mazG"/>
    <property type="match status" value="1"/>
</dbReference>
<dbReference type="InterPro" id="IPR048015">
    <property type="entry name" value="NTP-PPase_MazG-like_N"/>
</dbReference>
<comment type="caution">
    <text evidence="6">The sequence shown here is derived from an EMBL/GenBank/DDBJ whole genome shotgun (WGS) entry which is preliminary data.</text>
</comment>
<protein>
    <recommendedName>
        <fullName evidence="4">Nucleoside triphosphate pyrophosphohydrolase</fullName>
        <ecNumber evidence="3">3.6.1.8</ecNumber>
    </recommendedName>
</protein>
<dbReference type="GO" id="GO:0046081">
    <property type="term" value="P:dUTP catabolic process"/>
    <property type="evidence" value="ECO:0007669"/>
    <property type="project" value="TreeGrafter"/>
</dbReference>
<dbReference type="GO" id="GO:0046061">
    <property type="term" value="P:dATP catabolic process"/>
    <property type="evidence" value="ECO:0007669"/>
    <property type="project" value="TreeGrafter"/>
</dbReference>
<proteinExistence type="inferred from homology"/>
<keyword evidence="6" id="KW-0378">Hydrolase</keyword>
<feature type="domain" description="NTP pyrophosphohydrolase MazG-like" evidence="5">
    <location>
        <begin position="32"/>
        <end position="104"/>
    </location>
</feature>
<dbReference type="InterPro" id="IPR011551">
    <property type="entry name" value="NTP_PyrPHydrolase_MazG"/>
</dbReference>
<dbReference type="GO" id="GO:0046047">
    <property type="term" value="P:TTP catabolic process"/>
    <property type="evidence" value="ECO:0007669"/>
    <property type="project" value="TreeGrafter"/>
</dbReference>
<dbReference type="GO" id="GO:0006950">
    <property type="term" value="P:response to stress"/>
    <property type="evidence" value="ECO:0007669"/>
    <property type="project" value="UniProtKB-ARBA"/>
</dbReference>
<evidence type="ECO:0000256" key="4">
    <source>
        <dbReference type="ARBA" id="ARBA00074799"/>
    </source>
</evidence>
<dbReference type="InterPro" id="IPR048011">
    <property type="entry name" value="NTP-PPase_MazG-like_C"/>
</dbReference>
<accession>A0AAE3LKX0</accession>
<dbReference type="GO" id="GO:0046076">
    <property type="term" value="P:dTTP catabolic process"/>
    <property type="evidence" value="ECO:0007669"/>
    <property type="project" value="TreeGrafter"/>
</dbReference>
<dbReference type="InterPro" id="IPR004518">
    <property type="entry name" value="MazG-like_dom"/>
</dbReference>
<dbReference type="FunFam" id="1.10.287.1080:FF:000001">
    <property type="entry name" value="Nucleoside triphosphate pyrophosphohydrolase"/>
    <property type="match status" value="1"/>
</dbReference>
<dbReference type="GO" id="GO:0047693">
    <property type="term" value="F:ATP diphosphatase activity"/>
    <property type="evidence" value="ECO:0007669"/>
    <property type="project" value="UniProtKB-EC"/>
</dbReference>
<keyword evidence="7" id="KW-1185">Reference proteome</keyword>
<evidence type="ECO:0000313" key="6">
    <source>
        <dbReference type="EMBL" id="MCU7695397.1"/>
    </source>
</evidence>
<reference evidence="6" key="1">
    <citation type="submission" date="2022-10" db="EMBL/GenBank/DDBJ databases">
        <authorList>
            <person name="Kim H.S."/>
            <person name="Kim J.-S."/>
            <person name="Suh M.K."/>
            <person name="Eom M.K."/>
            <person name="Lee J.-S."/>
        </authorList>
    </citation>
    <scope>NUCLEOTIDE SEQUENCE</scope>
    <source>
        <strain evidence="6">LIP-5</strain>
    </source>
</reference>
<dbReference type="PANTHER" id="PTHR30522:SF0">
    <property type="entry name" value="NUCLEOSIDE TRIPHOSPHATE PYROPHOSPHOHYDROLASE"/>
    <property type="match status" value="1"/>
</dbReference>